<dbReference type="InterPro" id="IPR017970">
    <property type="entry name" value="Homeobox_CS"/>
</dbReference>
<keyword evidence="10" id="KW-1185">Reference proteome</keyword>
<dbReference type="Pfam" id="PF00046">
    <property type="entry name" value="Homeodomain"/>
    <property type="match status" value="1"/>
</dbReference>
<feature type="domain" description="Homeobox" evidence="8">
    <location>
        <begin position="151"/>
        <end position="211"/>
    </location>
</feature>
<comment type="subcellular location">
    <subcellularLocation>
        <location evidence="1 5 6">Nucleus</location>
    </subcellularLocation>
</comment>
<dbReference type="PANTHER" id="PTHR45664:SF20">
    <property type="entry name" value="AGAP001560-PA"/>
    <property type="match status" value="1"/>
</dbReference>
<evidence type="ECO:0000256" key="4">
    <source>
        <dbReference type="ARBA" id="ARBA00023242"/>
    </source>
</evidence>
<dbReference type="PANTHER" id="PTHR45664">
    <property type="entry name" value="PROTEIN ZERKNUELLT 1-RELATED"/>
    <property type="match status" value="1"/>
</dbReference>
<dbReference type="Gene3D" id="1.10.10.60">
    <property type="entry name" value="Homeodomain-like"/>
    <property type="match status" value="1"/>
</dbReference>
<feature type="region of interest" description="Disordered" evidence="7">
    <location>
        <begin position="100"/>
        <end position="156"/>
    </location>
</feature>
<dbReference type="GO" id="GO:0000981">
    <property type="term" value="F:DNA-binding transcription factor activity, RNA polymerase II-specific"/>
    <property type="evidence" value="ECO:0007669"/>
    <property type="project" value="InterPro"/>
</dbReference>
<evidence type="ECO:0000256" key="2">
    <source>
        <dbReference type="ARBA" id="ARBA00023125"/>
    </source>
</evidence>
<dbReference type="CDD" id="cd00086">
    <property type="entry name" value="homeodomain"/>
    <property type="match status" value="1"/>
</dbReference>
<dbReference type="GO" id="GO:0005634">
    <property type="term" value="C:nucleus"/>
    <property type="evidence" value="ECO:0007669"/>
    <property type="project" value="UniProtKB-SubCell"/>
</dbReference>
<feature type="compositionally biased region" description="Basic and acidic residues" evidence="7">
    <location>
        <begin position="142"/>
        <end position="154"/>
    </location>
</feature>
<dbReference type="PROSITE" id="PS50071">
    <property type="entry name" value="HOMEOBOX_2"/>
    <property type="match status" value="1"/>
</dbReference>
<keyword evidence="2 5" id="KW-0238">DNA-binding</keyword>
<evidence type="ECO:0000256" key="6">
    <source>
        <dbReference type="RuleBase" id="RU000682"/>
    </source>
</evidence>
<dbReference type="InterPro" id="IPR009057">
    <property type="entry name" value="Homeodomain-like_sf"/>
</dbReference>
<keyword evidence="4 5" id="KW-0539">Nucleus</keyword>
<sequence length="261" mass="29191">MENISHLSRSFFVDSLLGNSASSKPSKCLPPMPPSANDVTPMLPYSQNYISSYLFSLSLAQQHQQQQRLMQMQHFHQQQHKPPIRPVASIPRVIPSMVHHPLSPQALTPKHSGSGHSSPIMKLSPPSSRDSTPSPQAGDGKSPVHDSSSKDSSKRIRTAFTSTQLLELEREFSANMYLSRLRRIEIATCLQLSEKQVKIWFQNRRVKYKKEDLPMSMGGMPGTKCHCLRSCSSHSKKSSTSSSCEDPDIDVTNLDDNVMMM</sequence>
<dbReference type="PROSITE" id="PS00027">
    <property type="entry name" value="HOMEOBOX_1"/>
    <property type="match status" value="1"/>
</dbReference>
<dbReference type="Proteomes" id="UP001152799">
    <property type="component" value="Chromosome 5"/>
</dbReference>
<evidence type="ECO:0000256" key="1">
    <source>
        <dbReference type="ARBA" id="ARBA00004123"/>
    </source>
</evidence>
<reference evidence="9" key="1">
    <citation type="submission" date="2022-01" db="EMBL/GenBank/DDBJ databases">
        <authorList>
            <person name="King R."/>
        </authorList>
    </citation>
    <scope>NUCLEOTIDE SEQUENCE</scope>
</reference>
<dbReference type="InterPro" id="IPR001356">
    <property type="entry name" value="HD"/>
</dbReference>
<evidence type="ECO:0000256" key="3">
    <source>
        <dbReference type="ARBA" id="ARBA00023155"/>
    </source>
</evidence>
<evidence type="ECO:0000259" key="8">
    <source>
        <dbReference type="PROSITE" id="PS50071"/>
    </source>
</evidence>
<dbReference type="SMART" id="SM00389">
    <property type="entry name" value="HOX"/>
    <property type="match status" value="1"/>
</dbReference>
<dbReference type="GO" id="GO:0000978">
    <property type="term" value="F:RNA polymerase II cis-regulatory region sequence-specific DNA binding"/>
    <property type="evidence" value="ECO:0007669"/>
    <property type="project" value="TreeGrafter"/>
</dbReference>
<keyword evidence="3 5" id="KW-0371">Homeobox</keyword>
<evidence type="ECO:0000256" key="7">
    <source>
        <dbReference type="SAM" id="MobiDB-lite"/>
    </source>
</evidence>
<dbReference type="PRINTS" id="PR00024">
    <property type="entry name" value="HOMEOBOX"/>
</dbReference>
<dbReference type="AlphaFoldDB" id="A0A9N9MX50"/>
<gene>
    <name evidence="9" type="ORF">CEUTPL_LOCUS9652</name>
</gene>
<evidence type="ECO:0000256" key="5">
    <source>
        <dbReference type="PROSITE-ProRule" id="PRU00108"/>
    </source>
</evidence>
<dbReference type="OrthoDB" id="6159439at2759"/>
<feature type="DNA-binding region" description="Homeobox" evidence="5">
    <location>
        <begin position="153"/>
        <end position="212"/>
    </location>
</feature>
<dbReference type="InterPro" id="IPR020479">
    <property type="entry name" value="HD_metazoa"/>
</dbReference>
<proteinExistence type="predicted"/>
<accession>A0A9N9MX50</accession>
<feature type="compositionally biased region" description="Low complexity" evidence="7">
    <location>
        <begin position="124"/>
        <end position="135"/>
    </location>
</feature>
<organism evidence="9 10">
    <name type="scientific">Ceutorhynchus assimilis</name>
    <name type="common">cabbage seed weevil</name>
    <dbReference type="NCBI Taxonomy" id="467358"/>
    <lineage>
        <taxon>Eukaryota</taxon>
        <taxon>Metazoa</taxon>
        <taxon>Ecdysozoa</taxon>
        <taxon>Arthropoda</taxon>
        <taxon>Hexapoda</taxon>
        <taxon>Insecta</taxon>
        <taxon>Pterygota</taxon>
        <taxon>Neoptera</taxon>
        <taxon>Endopterygota</taxon>
        <taxon>Coleoptera</taxon>
        <taxon>Polyphaga</taxon>
        <taxon>Cucujiformia</taxon>
        <taxon>Curculionidae</taxon>
        <taxon>Ceutorhynchinae</taxon>
        <taxon>Ceutorhynchus</taxon>
    </lineage>
</organism>
<name>A0A9N9MX50_9CUCU</name>
<evidence type="ECO:0000313" key="9">
    <source>
        <dbReference type="EMBL" id="CAG9769136.1"/>
    </source>
</evidence>
<evidence type="ECO:0000313" key="10">
    <source>
        <dbReference type="Proteomes" id="UP001152799"/>
    </source>
</evidence>
<dbReference type="EMBL" id="OU892281">
    <property type="protein sequence ID" value="CAG9769136.1"/>
    <property type="molecule type" value="Genomic_DNA"/>
</dbReference>
<dbReference type="SUPFAM" id="SSF46689">
    <property type="entry name" value="Homeodomain-like"/>
    <property type="match status" value="1"/>
</dbReference>
<protein>
    <recommendedName>
        <fullName evidence="8">Homeobox domain-containing protein</fullName>
    </recommendedName>
</protein>